<dbReference type="Gene3D" id="1.10.630.10">
    <property type="entry name" value="Cytochrome P450"/>
    <property type="match status" value="1"/>
</dbReference>
<evidence type="ECO:0000256" key="4">
    <source>
        <dbReference type="ARBA" id="ARBA00022723"/>
    </source>
</evidence>
<dbReference type="PANTHER" id="PTHR46206">
    <property type="entry name" value="CYTOCHROME P450"/>
    <property type="match status" value="1"/>
</dbReference>
<evidence type="ECO:0000313" key="12">
    <source>
        <dbReference type="Proteomes" id="UP000184188"/>
    </source>
</evidence>
<dbReference type="Pfam" id="PF00067">
    <property type="entry name" value="p450"/>
    <property type="match status" value="1"/>
</dbReference>
<dbReference type="SUPFAM" id="SSF48264">
    <property type="entry name" value="Cytochrome P450"/>
    <property type="match status" value="1"/>
</dbReference>
<keyword evidence="7 9" id="KW-0503">Monooxygenase</keyword>
<evidence type="ECO:0000313" key="11">
    <source>
        <dbReference type="EMBL" id="OJJ45420.1"/>
    </source>
</evidence>
<keyword evidence="6 8" id="KW-0408">Iron</keyword>
<feature type="transmembrane region" description="Helical" evidence="10">
    <location>
        <begin position="12"/>
        <end position="30"/>
    </location>
</feature>
<dbReference type="Proteomes" id="UP000184188">
    <property type="component" value="Unassembled WGS sequence"/>
</dbReference>
<evidence type="ECO:0008006" key="13">
    <source>
        <dbReference type="Google" id="ProtNLM"/>
    </source>
</evidence>
<dbReference type="OrthoDB" id="1844152at2759"/>
<dbReference type="VEuPathDB" id="FungiDB:ASPZODRAFT_99457"/>
<dbReference type="InterPro" id="IPR036396">
    <property type="entry name" value="Cyt_P450_sf"/>
</dbReference>
<evidence type="ECO:0000256" key="2">
    <source>
        <dbReference type="ARBA" id="ARBA00010617"/>
    </source>
</evidence>
<keyword evidence="5 9" id="KW-0560">Oxidoreductase</keyword>
<evidence type="ECO:0000256" key="5">
    <source>
        <dbReference type="ARBA" id="ARBA00023002"/>
    </source>
</evidence>
<name>A0A1L9SDX8_9EURO</name>
<dbReference type="InterPro" id="IPR001128">
    <property type="entry name" value="Cyt_P450"/>
</dbReference>
<dbReference type="PANTHER" id="PTHR46206:SF2">
    <property type="entry name" value="CYTOCHROME P450 MONOOXYGENASE AUSG-RELATED"/>
    <property type="match status" value="1"/>
</dbReference>
<dbReference type="PROSITE" id="PS00086">
    <property type="entry name" value="CYTOCHROME_P450"/>
    <property type="match status" value="1"/>
</dbReference>
<dbReference type="AlphaFoldDB" id="A0A1L9SDX8"/>
<dbReference type="RefSeq" id="XP_022579930.1">
    <property type="nucleotide sequence ID" value="XM_022730612.1"/>
</dbReference>
<keyword evidence="10" id="KW-0812">Transmembrane</keyword>
<dbReference type="InterPro" id="IPR002403">
    <property type="entry name" value="Cyt_P450_E_grp-IV"/>
</dbReference>
<dbReference type="EMBL" id="KV878345">
    <property type="protein sequence ID" value="OJJ45420.1"/>
    <property type="molecule type" value="Genomic_DNA"/>
</dbReference>
<proteinExistence type="inferred from homology"/>
<dbReference type="InterPro" id="IPR017972">
    <property type="entry name" value="Cyt_P450_CS"/>
</dbReference>
<keyword evidence="3 8" id="KW-0349">Heme</keyword>
<sequence length="520" mass="58808">MALIAGFLKDVYVWSGILAALIIVVVTSLFSEVADEFFYKGVPIVGKENGEVTNKKAKMRFLMSARSLIKQGFDQGYSRFQIMATFRPVIVLHPKYMEELKSHPDLSFEEAMNKAFFGGKYPGFDVFAPIDHENILLDVVRGNLTQALNSLAIPLSKETAASLEGTFPPSKEWKQYIFAQQVPLLVARISSLAFLGTRICRNKDWLNVSVNYTIDSFNAVRVLRLWPPFLRPIVHWFLPEVQKLRDHLRVARHIVQDEVEQRKLIREGKIPEPEPPRTHPDVLDWFRETAAGRPFDYALGQVALSLAAIHTTSYLLTSVMYDLTANPEFIDALREEIRKVLQEDGGIQKSSLSKMKLLDSVLKETLRLNPTGMTVLHRVATRNITLSDGAVLPKGATVVVSGHSMRDAAIYEDPETWDGYRFLRLREQPGSEHRYQLVTTSNQDLGFGCGTHVCAGRFFAANEIKIILIHLLLKYDWKFEKEDQDRPPSIDIGTEMMANPMVSMLFKSREPGIDLASLGL</sequence>
<dbReference type="GO" id="GO:0020037">
    <property type="term" value="F:heme binding"/>
    <property type="evidence" value="ECO:0007669"/>
    <property type="project" value="InterPro"/>
</dbReference>
<evidence type="ECO:0000256" key="8">
    <source>
        <dbReference type="PIRSR" id="PIRSR602403-1"/>
    </source>
</evidence>
<dbReference type="GO" id="GO:0019748">
    <property type="term" value="P:secondary metabolic process"/>
    <property type="evidence" value="ECO:0007669"/>
    <property type="project" value="UniProtKB-ARBA"/>
</dbReference>
<keyword evidence="4 8" id="KW-0479">Metal-binding</keyword>
<keyword evidence="12" id="KW-1185">Reference proteome</keyword>
<evidence type="ECO:0000256" key="10">
    <source>
        <dbReference type="SAM" id="Phobius"/>
    </source>
</evidence>
<evidence type="ECO:0000256" key="7">
    <source>
        <dbReference type="ARBA" id="ARBA00023033"/>
    </source>
</evidence>
<keyword evidence="10" id="KW-0472">Membrane</keyword>
<dbReference type="GO" id="GO:0016705">
    <property type="term" value="F:oxidoreductase activity, acting on paired donors, with incorporation or reduction of molecular oxygen"/>
    <property type="evidence" value="ECO:0007669"/>
    <property type="project" value="InterPro"/>
</dbReference>
<organism evidence="11 12">
    <name type="scientific">Penicilliopsis zonata CBS 506.65</name>
    <dbReference type="NCBI Taxonomy" id="1073090"/>
    <lineage>
        <taxon>Eukaryota</taxon>
        <taxon>Fungi</taxon>
        <taxon>Dikarya</taxon>
        <taxon>Ascomycota</taxon>
        <taxon>Pezizomycotina</taxon>
        <taxon>Eurotiomycetes</taxon>
        <taxon>Eurotiomycetidae</taxon>
        <taxon>Eurotiales</taxon>
        <taxon>Aspergillaceae</taxon>
        <taxon>Penicilliopsis</taxon>
    </lineage>
</organism>
<dbReference type="GeneID" id="34617076"/>
<evidence type="ECO:0000256" key="9">
    <source>
        <dbReference type="RuleBase" id="RU000461"/>
    </source>
</evidence>
<dbReference type="GO" id="GO:0004497">
    <property type="term" value="F:monooxygenase activity"/>
    <property type="evidence" value="ECO:0007669"/>
    <property type="project" value="UniProtKB-KW"/>
</dbReference>
<dbReference type="GO" id="GO:0005506">
    <property type="term" value="F:iron ion binding"/>
    <property type="evidence" value="ECO:0007669"/>
    <property type="project" value="InterPro"/>
</dbReference>
<dbReference type="PRINTS" id="PR00385">
    <property type="entry name" value="P450"/>
</dbReference>
<protein>
    <recommendedName>
        <fullName evidence="13">Cytochrome P450 monooxygenase</fullName>
    </recommendedName>
</protein>
<reference evidence="12" key="1">
    <citation type="journal article" date="2017" name="Genome Biol.">
        <title>Comparative genomics reveals high biological diversity and specific adaptations in the industrially and medically important fungal genus Aspergillus.</title>
        <authorList>
            <person name="de Vries R.P."/>
            <person name="Riley R."/>
            <person name="Wiebenga A."/>
            <person name="Aguilar-Osorio G."/>
            <person name="Amillis S."/>
            <person name="Uchima C.A."/>
            <person name="Anderluh G."/>
            <person name="Asadollahi M."/>
            <person name="Askin M."/>
            <person name="Barry K."/>
            <person name="Battaglia E."/>
            <person name="Bayram O."/>
            <person name="Benocci T."/>
            <person name="Braus-Stromeyer S.A."/>
            <person name="Caldana C."/>
            <person name="Canovas D."/>
            <person name="Cerqueira G.C."/>
            <person name="Chen F."/>
            <person name="Chen W."/>
            <person name="Choi C."/>
            <person name="Clum A."/>
            <person name="Dos Santos R.A."/>
            <person name="Damasio A.R."/>
            <person name="Diallinas G."/>
            <person name="Emri T."/>
            <person name="Fekete E."/>
            <person name="Flipphi M."/>
            <person name="Freyberg S."/>
            <person name="Gallo A."/>
            <person name="Gournas C."/>
            <person name="Habgood R."/>
            <person name="Hainaut M."/>
            <person name="Harispe M.L."/>
            <person name="Henrissat B."/>
            <person name="Hilden K.S."/>
            <person name="Hope R."/>
            <person name="Hossain A."/>
            <person name="Karabika E."/>
            <person name="Karaffa L."/>
            <person name="Karanyi Z."/>
            <person name="Krasevec N."/>
            <person name="Kuo A."/>
            <person name="Kusch H."/>
            <person name="LaButti K."/>
            <person name="Lagendijk E.L."/>
            <person name="Lapidus A."/>
            <person name="Levasseur A."/>
            <person name="Lindquist E."/>
            <person name="Lipzen A."/>
            <person name="Logrieco A.F."/>
            <person name="MacCabe A."/>
            <person name="Maekelae M.R."/>
            <person name="Malavazi I."/>
            <person name="Melin P."/>
            <person name="Meyer V."/>
            <person name="Mielnichuk N."/>
            <person name="Miskei M."/>
            <person name="Molnar A.P."/>
            <person name="Mule G."/>
            <person name="Ngan C.Y."/>
            <person name="Orejas M."/>
            <person name="Orosz E."/>
            <person name="Ouedraogo J.P."/>
            <person name="Overkamp K.M."/>
            <person name="Park H.-S."/>
            <person name="Perrone G."/>
            <person name="Piumi F."/>
            <person name="Punt P.J."/>
            <person name="Ram A.F."/>
            <person name="Ramon A."/>
            <person name="Rauscher S."/>
            <person name="Record E."/>
            <person name="Riano-Pachon D.M."/>
            <person name="Robert V."/>
            <person name="Roehrig J."/>
            <person name="Ruller R."/>
            <person name="Salamov A."/>
            <person name="Salih N.S."/>
            <person name="Samson R.A."/>
            <person name="Sandor E."/>
            <person name="Sanguinetti M."/>
            <person name="Schuetze T."/>
            <person name="Sepcic K."/>
            <person name="Shelest E."/>
            <person name="Sherlock G."/>
            <person name="Sophianopoulou V."/>
            <person name="Squina F.M."/>
            <person name="Sun H."/>
            <person name="Susca A."/>
            <person name="Todd R.B."/>
            <person name="Tsang A."/>
            <person name="Unkles S.E."/>
            <person name="van de Wiele N."/>
            <person name="van Rossen-Uffink D."/>
            <person name="Oliveira J.V."/>
            <person name="Vesth T.C."/>
            <person name="Visser J."/>
            <person name="Yu J.-H."/>
            <person name="Zhou M."/>
            <person name="Andersen M.R."/>
            <person name="Archer D.B."/>
            <person name="Baker S.E."/>
            <person name="Benoit I."/>
            <person name="Brakhage A.A."/>
            <person name="Braus G.H."/>
            <person name="Fischer R."/>
            <person name="Frisvad J.C."/>
            <person name="Goldman G.H."/>
            <person name="Houbraken J."/>
            <person name="Oakley B."/>
            <person name="Pocsi I."/>
            <person name="Scazzocchio C."/>
            <person name="Seiboth B."/>
            <person name="vanKuyk P.A."/>
            <person name="Wortman J."/>
            <person name="Dyer P.S."/>
            <person name="Grigoriev I.V."/>
        </authorList>
    </citation>
    <scope>NUCLEOTIDE SEQUENCE [LARGE SCALE GENOMIC DNA]</scope>
    <source>
        <strain evidence="12">CBS 506.65</strain>
    </source>
</reference>
<evidence type="ECO:0000256" key="1">
    <source>
        <dbReference type="ARBA" id="ARBA00001971"/>
    </source>
</evidence>
<accession>A0A1L9SDX8</accession>
<dbReference type="STRING" id="1073090.A0A1L9SDX8"/>
<gene>
    <name evidence="11" type="ORF">ASPZODRAFT_99457</name>
</gene>
<keyword evidence="10" id="KW-1133">Transmembrane helix</keyword>
<feature type="binding site" description="axial binding residue" evidence="8">
    <location>
        <position position="454"/>
    </location>
    <ligand>
        <name>heme</name>
        <dbReference type="ChEBI" id="CHEBI:30413"/>
    </ligand>
    <ligandPart>
        <name>Fe</name>
        <dbReference type="ChEBI" id="CHEBI:18248"/>
    </ligandPart>
</feature>
<comment type="similarity">
    <text evidence="2 9">Belongs to the cytochrome P450 family.</text>
</comment>
<dbReference type="PRINTS" id="PR00465">
    <property type="entry name" value="EP450IV"/>
</dbReference>
<evidence type="ECO:0000256" key="6">
    <source>
        <dbReference type="ARBA" id="ARBA00023004"/>
    </source>
</evidence>
<evidence type="ECO:0000256" key="3">
    <source>
        <dbReference type="ARBA" id="ARBA00022617"/>
    </source>
</evidence>
<dbReference type="CDD" id="cd11041">
    <property type="entry name" value="CYP503A1-like"/>
    <property type="match status" value="1"/>
</dbReference>
<comment type="cofactor">
    <cofactor evidence="1 8">
        <name>heme</name>
        <dbReference type="ChEBI" id="CHEBI:30413"/>
    </cofactor>
</comment>